<dbReference type="InterPro" id="IPR051939">
    <property type="entry name" value="Glycosyltr_41/O-GlcNAc_trsf"/>
</dbReference>
<evidence type="ECO:0000256" key="9">
    <source>
        <dbReference type="SAM" id="MobiDB-lite"/>
    </source>
</evidence>
<evidence type="ECO:0000256" key="5">
    <source>
        <dbReference type="ARBA" id="ARBA00022679"/>
    </source>
</evidence>
<feature type="repeat" description="TPR" evidence="8">
    <location>
        <begin position="114"/>
        <end position="147"/>
    </location>
</feature>
<dbReference type="Pfam" id="PF13181">
    <property type="entry name" value="TPR_8"/>
    <property type="match status" value="1"/>
</dbReference>
<comment type="pathway">
    <text evidence="1">Protein modification; protein glycosylation.</text>
</comment>
<dbReference type="Proteomes" id="UP000031838">
    <property type="component" value="Chromosome 2"/>
</dbReference>
<reference evidence="11 12" key="2">
    <citation type="journal article" date="2016" name="Appl. Microbiol. Biotechnol.">
        <title>Mutations improving production and secretion of extracellular lipase by Burkholderia glumae PG1.</title>
        <authorList>
            <person name="Knapp A."/>
            <person name="Voget S."/>
            <person name="Gao R."/>
            <person name="Zaburannyi N."/>
            <person name="Krysciak D."/>
            <person name="Breuer M."/>
            <person name="Hauer B."/>
            <person name="Streit W.R."/>
            <person name="Muller R."/>
            <person name="Daniel R."/>
            <person name="Jaeger K.E."/>
        </authorList>
    </citation>
    <scope>NUCLEOTIDE SEQUENCE [LARGE SCALE GENOMIC DNA]</scope>
    <source>
        <strain evidence="11 12">PG1</strain>
    </source>
</reference>
<feature type="repeat" description="TPR" evidence="8">
    <location>
        <begin position="80"/>
        <end position="113"/>
    </location>
</feature>
<gene>
    <name evidence="11" type="ORF">BGL_2c09490</name>
</gene>
<organism evidence="11 12">
    <name type="scientific">Burkholderia plantarii</name>
    <dbReference type="NCBI Taxonomy" id="41899"/>
    <lineage>
        <taxon>Bacteria</taxon>
        <taxon>Pseudomonadati</taxon>
        <taxon>Pseudomonadota</taxon>
        <taxon>Betaproteobacteria</taxon>
        <taxon>Burkholderiales</taxon>
        <taxon>Burkholderiaceae</taxon>
        <taxon>Burkholderia</taxon>
    </lineage>
</organism>
<dbReference type="SUPFAM" id="SSF48452">
    <property type="entry name" value="TPR-like"/>
    <property type="match status" value="2"/>
</dbReference>
<keyword evidence="7 8" id="KW-0802">TPR repeat</keyword>
<feature type="repeat" description="TPR" evidence="8">
    <location>
        <begin position="182"/>
        <end position="215"/>
    </location>
</feature>
<dbReference type="AlphaFoldDB" id="A0A0B6RUK6"/>
<dbReference type="Gene3D" id="1.25.40.10">
    <property type="entry name" value="Tetratricopeptide repeat domain"/>
    <property type="match status" value="4"/>
</dbReference>
<dbReference type="PANTHER" id="PTHR44835">
    <property type="entry name" value="UDP-N-ACETYLGLUCOSAMINE--PEPTIDE N-ACETYLGLUCOSAMINYLTRANSFERASE SPINDLY-RELATED"/>
    <property type="match status" value="1"/>
</dbReference>
<keyword evidence="4" id="KW-0328">Glycosyltransferase</keyword>
<evidence type="ECO:0000259" key="10">
    <source>
        <dbReference type="Pfam" id="PF13844"/>
    </source>
</evidence>
<evidence type="ECO:0000256" key="4">
    <source>
        <dbReference type="ARBA" id="ARBA00022676"/>
    </source>
</evidence>
<dbReference type="KEGG" id="bgp:BGL_2c09490"/>
<keyword evidence="6" id="KW-0677">Repeat</keyword>
<dbReference type="Pfam" id="PF13432">
    <property type="entry name" value="TPR_16"/>
    <property type="match status" value="2"/>
</dbReference>
<reference evidence="12" key="1">
    <citation type="submission" date="2011-03" db="EMBL/GenBank/DDBJ databases">
        <authorList>
            <person name="Voget S."/>
            <person name="Streit W.R."/>
            <person name="Jaeger K.E."/>
            <person name="Daniel R."/>
        </authorList>
    </citation>
    <scope>NUCLEOTIDE SEQUENCE [LARGE SCALE GENOMIC DNA]</scope>
    <source>
        <strain evidence="12">PG1</strain>
    </source>
</reference>
<accession>A0A0B6RUK6</accession>
<dbReference type="Gene3D" id="3.40.50.2000">
    <property type="entry name" value="Glycogen Phosphorylase B"/>
    <property type="match status" value="1"/>
</dbReference>
<dbReference type="Gene3D" id="3.40.50.11380">
    <property type="match status" value="1"/>
</dbReference>
<dbReference type="Pfam" id="PF14559">
    <property type="entry name" value="TPR_19"/>
    <property type="match status" value="1"/>
</dbReference>
<feature type="domain" description="O-GlcNAc transferase C-terminal" evidence="10">
    <location>
        <begin position="644"/>
        <end position="812"/>
    </location>
</feature>
<dbReference type="EC" id="2.4.1.255" evidence="3"/>
<feature type="repeat" description="TPR" evidence="8">
    <location>
        <begin position="352"/>
        <end position="385"/>
    </location>
</feature>
<protein>
    <recommendedName>
        <fullName evidence="3">protein O-GlcNAc transferase</fullName>
        <ecNumber evidence="3">2.4.1.255</ecNumber>
    </recommendedName>
</protein>
<dbReference type="Pfam" id="PF13424">
    <property type="entry name" value="TPR_12"/>
    <property type="match status" value="1"/>
</dbReference>
<dbReference type="InterPro" id="IPR029489">
    <property type="entry name" value="OGT/SEC/SPY_C"/>
</dbReference>
<dbReference type="Pfam" id="PF13844">
    <property type="entry name" value="Glyco_transf_41"/>
    <property type="match status" value="2"/>
</dbReference>
<dbReference type="PROSITE" id="PS50293">
    <property type="entry name" value="TPR_REGION"/>
    <property type="match status" value="1"/>
</dbReference>
<evidence type="ECO:0000256" key="2">
    <source>
        <dbReference type="ARBA" id="ARBA00005386"/>
    </source>
</evidence>
<evidence type="ECO:0000256" key="7">
    <source>
        <dbReference type="ARBA" id="ARBA00022803"/>
    </source>
</evidence>
<feature type="domain" description="O-GlcNAc transferase C-terminal" evidence="10">
    <location>
        <begin position="462"/>
        <end position="621"/>
    </location>
</feature>
<feature type="repeat" description="TPR" evidence="8">
    <location>
        <begin position="318"/>
        <end position="351"/>
    </location>
</feature>
<evidence type="ECO:0000256" key="6">
    <source>
        <dbReference type="ARBA" id="ARBA00022737"/>
    </source>
</evidence>
<dbReference type="EMBL" id="CP002581">
    <property type="protein sequence ID" value="AJK49027.1"/>
    <property type="molecule type" value="Genomic_DNA"/>
</dbReference>
<evidence type="ECO:0000256" key="8">
    <source>
        <dbReference type="PROSITE-ProRule" id="PRU00339"/>
    </source>
</evidence>
<dbReference type="HOGENOM" id="CLU_001721_4_0_4"/>
<dbReference type="SMART" id="SM00028">
    <property type="entry name" value="TPR"/>
    <property type="match status" value="11"/>
</dbReference>
<feature type="repeat" description="TPR" evidence="8">
    <location>
        <begin position="216"/>
        <end position="249"/>
    </location>
</feature>
<proteinExistence type="inferred from homology"/>
<evidence type="ECO:0000256" key="3">
    <source>
        <dbReference type="ARBA" id="ARBA00011970"/>
    </source>
</evidence>
<comment type="similarity">
    <text evidence="2">Belongs to the glycosyltransferase 41 family. O-GlcNAc transferase subfamily.</text>
</comment>
<sequence length="833" mass="91205">MLWSGGIRPSRRGRGLPSPDRLIERRTAPRRRRRRNSFPGRQTMESNQMLALAMAHHGAGRLDEARELYERALTGAVDEANVMFRLGVLNLQRGAHETALGWLDRALAHAPDNVRYHLARGHVFTATQCFVEAIDAYQRALALDARSVDALFALATTLQAVAETAAAVEVYAALLAIDPAHADALNNLGNCHRQQGDAPAAEAVYRQAVALHPGDANALTNLATLVLAAGRTDEAVTLLEAAVQAAPDWPCGLANLGVALHRGGDFAGSAARLARALELDPAFPEADYNLANALHALGRRPEALVHYRRAIGQVPAHADACNNLGIVHRESGQLHEAADAFRAAIGLRPDFLAALNNLAVVLRTLGAMDEAEAHLRRALAVDPHHAVTHNNLGNVLKDQGRLDEGIDSYRRALASDPDNVLAHGNLVYALSFQADQPGPILEECRRWSARHEAPLRAARQPHPNDATPARRLRVGYVSPDFRNHCQTLFTLPLLAHHDHRHFEVFCYASVARPDDLTRRLAAHADVWRDVSRLDDERLARTIRDDRIDILIDLSMHMADSRPLLFARRPAPVQIAWLAYPGTTGIDAIDYRLTDPWLDPAGADAWYTERSIRLPDSFWCYDPLADTPAVNALPALANGYPTFGCLNNPCKLGDASFRLWGAVMRSLPDARLILMAPDGSARARLLDKLARYGIAAGRVAFTPFRPRADYLQTYHQIDIGLDTIPYNGHTTSLDSYWMGVPVVTRIGDTVVGRAGLSQSTNLGLGEVVADSDARFVEIAVELAGDLPRLGAMRASLRERLAASPLMNGPRFATHIEAAYREAWRHWCDGARNAG</sequence>
<dbReference type="SUPFAM" id="SSF53756">
    <property type="entry name" value="UDP-Glycosyltransferase/glycogen phosphorylase"/>
    <property type="match status" value="1"/>
</dbReference>
<keyword evidence="12" id="KW-1185">Reference proteome</keyword>
<dbReference type="PROSITE" id="PS50005">
    <property type="entry name" value="TPR"/>
    <property type="match status" value="7"/>
</dbReference>
<evidence type="ECO:0000313" key="11">
    <source>
        <dbReference type="EMBL" id="AJK49027.1"/>
    </source>
</evidence>
<name>A0A0B6RUK6_BURPL</name>
<dbReference type="InterPro" id="IPR011990">
    <property type="entry name" value="TPR-like_helical_dom_sf"/>
</dbReference>
<dbReference type="PANTHER" id="PTHR44835:SF1">
    <property type="entry name" value="PROTEIN O-GLCNAC TRANSFERASE"/>
    <property type="match status" value="1"/>
</dbReference>
<evidence type="ECO:0000313" key="12">
    <source>
        <dbReference type="Proteomes" id="UP000031838"/>
    </source>
</evidence>
<dbReference type="InterPro" id="IPR019734">
    <property type="entry name" value="TPR_rpt"/>
</dbReference>
<keyword evidence="5 11" id="KW-0808">Transferase</keyword>
<evidence type="ECO:0000256" key="1">
    <source>
        <dbReference type="ARBA" id="ARBA00004922"/>
    </source>
</evidence>
<feature type="region of interest" description="Disordered" evidence="9">
    <location>
        <begin position="1"/>
        <end position="43"/>
    </location>
</feature>
<dbReference type="GO" id="GO:0097363">
    <property type="term" value="F:protein O-acetylglucosaminyltransferase activity"/>
    <property type="evidence" value="ECO:0007669"/>
    <property type="project" value="UniProtKB-EC"/>
</dbReference>
<feature type="repeat" description="TPR" evidence="8">
    <location>
        <begin position="386"/>
        <end position="419"/>
    </location>
</feature>